<accession>A0A7R9B656</accession>
<proteinExistence type="predicted"/>
<reference evidence="2" key="1">
    <citation type="submission" date="2020-11" db="EMBL/GenBank/DDBJ databases">
        <authorList>
            <person name="Tran Van P."/>
        </authorList>
    </citation>
    <scope>NUCLEOTIDE SEQUENCE</scope>
</reference>
<dbReference type="EMBL" id="OC007948">
    <property type="protein sequence ID" value="CAD7266919.1"/>
    <property type="molecule type" value="Genomic_DNA"/>
</dbReference>
<organism evidence="2">
    <name type="scientific">Timema shepardi</name>
    <name type="common">Walking stick</name>
    <dbReference type="NCBI Taxonomy" id="629360"/>
    <lineage>
        <taxon>Eukaryota</taxon>
        <taxon>Metazoa</taxon>
        <taxon>Ecdysozoa</taxon>
        <taxon>Arthropoda</taxon>
        <taxon>Hexapoda</taxon>
        <taxon>Insecta</taxon>
        <taxon>Pterygota</taxon>
        <taxon>Neoptera</taxon>
        <taxon>Polyneoptera</taxon>
        <taxon>Phasmatodea</taxon>
        <taxon>Timematodea</taxon>
        <taxon>Timematoidea</taxon>
        <taxon>Timematidae</taxon>
        <taxon>Timema</taxon>
    </lineage>
</organism>
<feature type="compositionally biased region" description="Polar residues" evidence="1">
    <location>
        <begin position="225"/>
        <end position="238"/>
    </location>
</feature>
<evidence type="ECO:0000256" key="1">
    <source>
        <dbReference type="SAM" id="MobiDB-lite"/>
    </source>
</evidence>
<feature type="compositionally biased region" description="Basic and acidic residues" evidence="1">
    <location>
        <begin position="240"/>
        <end position="250"/>
    </location>
</feature>
<feature type="region of interest" description="Disordered" evidence="1">
    <location>
        <begin position="213"/>
        <end position="255"/>
    </location>
</feature>
<evidence type="ECO:0000313" key="2">
    <source>
        <dbReference type="EMBL" id="CAD7266919.1"/>
    </source>
</evidence>
<name>A0A7R9B656_TIMSH</name>
<protein>
    <submittedName>
        <fullName evidence="2">Uncharacterized protein</fullName>
    </submittedName>
</protein>
<gene>
    <name evidence="2" type="ORF">TSIB3V08_LOCUS10933</name>
</gene>
<sequence>MATSFVAADNLLSAGIVLPNPAGNSLPSLLQDRTNDKRRKRVRPSSPLQLKIQEVVRPQPHFLVMSRVYDGETLKRASPFILERVINGAAKSEISIRKLQDGTAIIQTLNDVQTVNVMGITEIPLSNSPHLQVKMEPHRFLNVCKGVVTCYDLVCLGIEELCAVKLKKSSTEHEGTLPQPKRPRTAEDFLLFCQYILDYVNYDETKTEEVVVEKTENSIGDDESSPNSVKSESAISSATEDDRKSSDTDSGKNYSDIDTAVPSHKFGWLHPFLSKGAHAGFIHAGMRTSDFITLSAIRSIATAIATTSILHHWGCSGTPAHPPGYAYANHCLKTLI</sequence>
<dbReference type="AlphaFoldDB" id="A0A7R9B656"/>
<feature type="region of interest" description="Disordered" evidence="1">
    <location>
        <begin position="25"/>
        <end position="45"/>
    </location>
</feature>